<evidence type="ECO:0000313" key="2">
    <source>
        <dbReference type="EMBL" id="MBP2077986.1"/>
    </source>
</evidence>
<dbReference type="EMBL" id="JAGGMB010000006">
    <property type="protein sequence ID" value="MBP2077986.1"/>
    <property type="molecule type" value="Genomic_DNA"/>
</dbReference>
<reference evidence="2" key="1">
    <citation type="submission" date="2021-03" db="EMBL/GenBank/DDBJ databases">
        <title>Genomic Encyclopedia of Type Strains, Phase IV (KMG-IV): sequencing the most valuable type-strain genomes for metagenomic binning, comparative biology and taxonomic classification.</title>
        <authorList>
            <person name="Goeker M."/>
        </authorList>
    </citation>
    <scope>NUCLEOTIDE SEQUENCE</scope>
    <source>
        <strain evidence="2">DSM 107338</strain>
    </source>
</reference>
<dbReference type="AlphaFoldDB" id="A0A9X0YVY8"/>
<feature type="region of interest" description="Disordered" evidence="1">
    <location>
        <begin position="1"/>
        <end position="52"/>
    </location>
</feature>
<proteinExistence type="predicted"/>
<keyword evidence="3" id="KW-1185">Reference proteome</keyword>
<comment type="caution">
    <text evidence="2">The sequence shown here is derived from an EMBL/GenBank/DDBJ whole genome shotgun (WGS) entry which is preliminary data.</text>
</comment>
<accession>A0A9X0YVY8</accession>
<organism evidence="2 3">
    <name type="scientific">Oceanobacillus polygoni</name>
    <dbReference type="NCBI Taxonomy" id="1235259"/>
    <lineage>
        <taxon>Bacteria</taxon>
        <taxon>Bacillati</taxon>
        <taxon>Bacillota</taxon>
        <taxon>Bacilli</taxon>
        <taxon>Bacillales</taxon>
        <taxon>Bacillaceae</taxon>
        <taxon>Oceanobacillus</taxon>
    </lineage>
</organism>
<gene>
    <name evidence="2" type="ORF">J2Z64_002241</name>
</gene>
<name>A0A9X0YVY8_9BACI</name>
<sequence length="52" mass="5600">MSINKKLKAVEKGQRKGCGCGPSGVLKSRRLDGTSNTSWGVNQKPIKAKSLR</sequence>
<evidence type="ECO:0000313" key="3">
    <source>
        <dbReference type="Proteomes" id="UP001138793"/>
    </source>
</evidence>
<dbReference type="Proteomes" id="UP001138793">
    <property type="component" value="Unassembled WGS sequence"/>
</dbReference>
<dbReference type="RefSeq" id="WP_187773647.1">
    <property type="nucleotide sequence ID" value="NZ_JAGGMB010000006.1"/>
</dbReference>
<evidence type="ECO:0000256" key="1">
    <source>
        <dbReference type="SAM" id="MobiDB-lite"/>
    </source>
</evidence>
<protein>
    <submittedName>
        <fullName evidence="2">Uncharacterized protein</fullName>
    </submittedName>
</protein>